<organism evidence="1">
    <name type="scientific">Magallana gigas</name>
    <name type="common">Pacific oyster</name>
    <name type="synonym">Crassostrea gigas</name>
    <dbReference type="NCBI Taxonomy" id="29159"/>
    <lineage>
        <taxon>Eukaryota</taxon>
        <taxon>Metazoa</taxon>
        <taxon>Spiralia</taxon>
        <taxon>Lophotrochozoa</taxon>
        <taxon>Mollusca</taxon>
        <taxon>Bivalvia</taxon>
        <taxon>Autobranchia</taxon>
        <taxon>Pteriomorphia</taxon>
        <taxon>Ostreida</taxon>
        <taxon>Ostreoidea</taxon>
        <taxon>Ostreidae</taxon>
        <taxon>Magallana</taxon>
    </lineage>
</organism>
<accession>K1QDG3</accession>
<reference evidence="1" key="1">
    <citation type="journal article" date="2012" name="Nature">
        <title>The oyster genome reveals stress adaptation and complexity of shell formation.</title>
        <authorList>
            <person name="Zhang G."/>
            <person name="Fang X."/>
            <person name="Guo X."/>
            <person name="Li L."/>
            <person name="Luo R."/>
            <person name="Xu F."/>
            <person name="Yang P."/>
            <person name="Zhang L."/>
            <person name="Wang X."/>
            <person name="Qi H."/>
            <person name="Xiong Z."/>
            <person name="Que H."/>
            <person name="Xie Y."/>
            <person name="Holland P.W."/>
            <person name="Paps J."/>
            <person name="Zhu Y."/>
            <person name="Wu F."/>
            <person name="Chen Y."/>
            <person name="Wang J."/>
            <person name="Peng C."/>
            <person name="Meng J."/>
            <person name="Yang L."/>
            <person name="Liu J."/>
            <person name="Wen B."/>
            <person name="Zhang N."/>
            <person name="Huang Z."/>
            <person name="Zhu Q."/>
            <person name="Feng Y."/>
            <person name="Mount A."/>
            <person name="Hedgecock D."/>
            <person name="Xu Z."/>
            <person name="Liu Y."/>
            <person name="Domazet-Loso T."/>
            <person name="Du Y."/>
            <person name="Sun X."/>
            <person name="Zhang S."/>
            <person name="Liu B."/>
            <person name="Cheng P."/>
            <person name="Jiang X."/>
            <person name="Li J."/>
            <person name="Fan D."/>
            <person name="Wang W."/>
            <person name="Fu W."/>
            <person name="Wang T."/>
            <person name="Wang B."/>
            <person name="Zhang J."/>
            <person name="Peng Z."/>
            <person name="Li Y."/>
            <person name="Li N."/>
            <person name="Wang J."/>
            <person name="Chen M."/>
            <person name="He Y."/>
            <person name="Tan F."/>
            <person name="Song X."/>
            <person name="Zheng Q."/>
            <person name="Huang R."/>
            <person name="Yang H."/>
            <person name="Du X."/>
            <person name="Chen L."/>
            <person name="Yang M."/>
            <person name="Gaffney P.M."/>
            <person name="Wang S."/>
            <person name="Luo L."/>
            <person name="She Z."/>
            <person name="Ming Y."/>
            <person name="Huang W."/>
            <person name="Zhang S."/>
            <person name="Huang B."/>
            <person name="Zhang Y."/>
            <person name="Qu T."/>
            <person name="Ni P."/>
            <person name="Miao G."/>
            <person name="Wang J."/>
            <person name="Wang Q."/>
            <person name="Steinberg C.E."/>
            <person name="Wang H."/>
            <person name="Li N."/>
            <person name="Qian L."/>
            <person name="Zhang G."/>
            <person name="Li Y."/>
            <person name="Yang H."/>
            <person name="Liu X."/>
            <person name="Wang J."/>
            <person name="Yin Y."/>
            <person name="Wang J."/>
        </authorList>
    </citation>
    <scope>NUCLEOTIDE SEQUENCE [LARGE SCALE GENOMIC DNA]</scope>
    <source>
        <strain evidence="1">05x7-T-G4-1.051#20</strain>
    </source>
</reference>
<dbReference type="HOGENOM" id="CLU_3034397_0_0_1"/>
<name>K1QDG3_MAGGI</name>
<proteinExistence type="predicted"/>
<dbReference type="InParanoid" id="K1QDG3"/>
<dbReference type="EMBL" id="JH816320">
    <property type="protein sequence ID" value="EKC26850.1"/>
    <property type="molecule type" value="Genomic_DNA"/>
</dbReference>
<dbReference type="AlphaFoldDB" id="K1QDG3"/>
<sequence length="55" mass="6502">MEGEEEQDKMEPNIEAGSYTQEFQLQSLLRYFRAPSTSYAMHCRCEAHSRFKILN</sequence>
<evidence type="ECO:0000313" key="1">
    <source>
        <dbReference type="EMBL" id="EKC26850.1"/>
    </source>
</evidence>
<gene>
    <name evidence="1" type="ORF">CGI_10017932</name>
</gene>
<protein>
    <submittedName>
        <fullName evidence="1">Uncharacterized protein</fullName>
    </submittedName>
</protein>